<dbReference type="PANTHER" id="PTHR15959">
    <property type="entry name" value="SYNTAXIN-18"/>
    <property type="match status" value="1"/>
</dbReference>
<evidence type="ECO:0000256" key="5">
    <source>
        <dbReference type="ARBA" id="ARBA00022927"/>
    </source>
</evidence>
<evidence type="ECO:0000256" key="10">
    <source>
        <dbReference type="SAM" id="Phobius"/>
    </source>
</evidence>
<comment type="caution">
    <text evidence="12">The sequence shown here is derived from an EMBL/GenBank/DDBJ whole genome shotgun (WGS) entry which is preliminary data.</text>
</comment>
<evidence type="ECO:0000259" key="11">
    <source>
        <dbReference type="Pfam" id="PF10496"/>
    </source>
</evidence>
<feature type="transmembrane region" description="Helical" evidence="10">
    <location>
        <begin position="415"/>
        <end position="435"/>
    </location>
</feature>
<dbReference type="EMBL" id="MCOG01000452">
    <property type="protein sequence ID" value="ORY05197.1"/>
    <property type="molecule type" value="Genomic_DNA"/>
</dbReference>
<dbReference type="GO" id="GO:0015031">
    <property type="term" value="P:protein transport"/>
    <property type="evidence" value="ECO:0007669"/>
    <property type="project" value="UniProtKB-KW"/>
</dbReference>
<keyword evidence="3" id="KW-0813">Transport</keyword>
<dbReference type="Pfam" id="PF10496">
    <property type="entry name" value="Syntaxin-18_N"/>
    <property type="match status" value="1"/>
</dbReference>
<dbReference type="GO" id="GO:0031201">
    <property type="term" value="C:SNARE complex"/>
    <property type="evidence" value="ECO:0007669"/>
    <property type="project" value="TreeGrafter"/>
</dbReference>
<keyword evidence="4 10" id="KW-0812">Transmembrane</keyword>
<evidence type="ECO:0000256" key="6">
    <source>
        <dbReference type="ARBA" id="ARBA00022989"/>
    </source>
</evidence>
<feature type="domain" description="SNARE-complex protein Syntaxin-18 N-terminal" evidence="11">
    <location>
        <begin position="1"/>
        <end position="128"/>
    </location>
</feature>
<dbReference type="AlphaFoldDB" id="A0A1Y1Z5E3"/>
<protein>
    <recommendedName>
        <fullName evidence="11">SNARE-complex protein Syntaxin-18 N-terminal domain-containing protein</fullName>
    </recommendedName>
</protein>
<evidence type="ECO:0000313" key="12">
    <source>
        <dbReference type="EMBL" id="ORY05197.1"/>
    </source>
</evidence>
<dbReference type="OrthoDB" id="342981at2759"/>
<accession>A0A1Y1Z5E3</accession>
<evidence type="ECO:0000256" key="9">
    <source>
        <dbReference type="SAM" id="Coils"/>
    </source>
</evidence>
<dbReference type="GO" id="GO:0006890">
    <property type="term" value="P:retrograde vesicle-mediated transport, Golgi to endoplasmic reticulum"/>
    <property type="evidence" value="ECO:0007669"/>
    <property type="project" value="TreeGrafter"/>
</dbReference>
<feature type="coiled-coil region" evidence="9">
    <location>
        <begin position="326"/>
        <end position="364"/>
    </location>
</feature>
<evidence type="ECO:0000256" key="1">
    <source>
        <dbReference type="ARBA" id="ARBA00004211"/>
    </source>
</evidence>
<evidence type="ECO:0000256" key="4">
    <source>
        <dbReference type="ARBA" id="ARBA00022692"/>
    </source>
</evidence>
<comment type="subcellular location">
    <subcellularLocation>
        <location evidence="1">Membrane</location>
        <topology evidence="1">Single-pass type IV membrane protein</topology>
    </subcellularLocation>
</comment>
<evidence type="ECO:0000256" key="3">
    <source>
        <dbReference type="ARBA" id="ARBA00022448"/>
    </source>
</evidence>
<dbReference type="GO" id="GO:0005783">
    <property type="term" value="C:endoplasmic reticulum"/>
    <property type="evidence" value="ECO:0007669"/>
    <property type="project" value="TreeGrafter"/>
</dbReference>
<evidence type="ECO:0000313" key="13">
    <source>
        <dbReference type="Proteomes" id="UP000193920"/>
    </source>
</evidence>
<keyword evidence="13" id="KW-1185">Reference proteome</keyword>
<keyword evidence="5" id="KW-0653">Protein transport</keyword>
<keyword evidence="8 10" id="KW-0472">Membrane</keyword>
<reference evidence="12 13" key="1">
    <citation type="submission" date="2016-08" db="EMBL/GenBank/DDBJ databases">
        <title>A Parts List for Fungal Cellulosomes Revealed by Comparative Genomics.</title>
        <authorList>
            <consortium name="DOE Joint Genome Institute"/>
            <person name="Haitjema C.H."/>
            <person name="Gilmore S.P."/>
            <person name="Henske J.K."/>
            <person name="Solomon K.V."/>
            <person name="De Groot R."/>
            <person name="Kuo A."/>
            <person name="Mondo S.J."/>
            <person name="Salamov A.A."/>
            <person name="Labutti K."/>
            <person name="Zhao Z."/>
            <person name="Chiniquy J."/>
            <person name="Barry K."/>
            <person name="Brewer H.M."/>
            <person name="Purvine S.O."/>
            <person name="Wright A.T."/>
            <person name="Boxma B."/>
            <person name="Van Alen T."/>
            <person name="Hackstein J.H."/>
            <person name="Baker S.E."/>
            <person name="Grigoriev I.V."/>
            <person name="O'Malley M.A."/>
        </authorList>
    </citation>
    <scope>NUCLEOTIDE SEQUENCE [LARGE SCALE GENOMIC DNA]</scope>
    <source>
        <strain evidence="12 13">G1</strain>
    </source>
</reference>
<gene>
    <name evidence="12" type="ORF">LY90DRAFT_678463</name>
</gene>
<dbReference type="InterPro" id="IPR019529">
    <property type="entry name" value="Syntaxin-18_N"/>
</dbReference>
<sequence>MDITEKFFNIVKECQQIKNVINEETGKSKENDTKTEPVTYSKFKQVNWKLEEKELKDTFLKEAYQIEKRIYQIQNFLLSIRKSYLNISHLNSTNSMSSVVYFPFDIDGSNETKSIAIQNMTDRQRDDIDQLSKQYIKSCEVQISNLNLKIKSNLDDIIGGRRGSFFSKRKDDFDINKQIEVIFLHREAIIYSLNILLMKVADILKNQQEKRLEQNLQKKESLVNKTPNVKKSATETMLSSKLGTGSSTPFKFLNTKNPFKTPGGFNSTTTSAEASPYNNTDFTNNSLNITSDNATNINLNNMPSLNNNGFPSIEDEINNYYEFDDNELSQELRMELEEENQELLEELESDMNQVRQATQSINEISQLQATLSQQLQIQQNIIETLHEDSWKSVDTMKQANQKLLSAQKHFSDRRVWMLVFLVISSLILLFLDWFYS</sequence>
<organism evidence="12 13">
    <name type="scientific">Neocallimastix californiae</name>
    <dbReference type="NCBI Taxonomy" id="1754190"/>
    <lineage>
        <taxon>Eukaryota</taxon>
        <taxon>Fungi</taxon>
        <taxon>Fungi incertae sedis</taxon>
        <taxon>Chytridiomycota</taxon>
        <taxon>Chytridiomycota incertae sedis</taxon>
        <taxon>Neocallimastigomycetes</taxon>
        <taxon>Neocallimastigales</taxon>
        <taxon>Neocallimastigaceae</taxon>
        <taxon>Neocallimastix</taxon>
    </lineage>
</organism>
<evidence type="ECO:0000256" key="8">
    <source>
        <dbReference type="ARBA" id="ARBA00023136"/>
    </source>
</evidence>
<comment type="similarity">
    <text evidence="2">Belongs to the syntaxin family.</text>
</comment>
<dbReference type="Proteomes" id="UP000193920">
    <property type="component" value="Unassembled WGS sequence"/>
</dbReference>
<keyword evidence="6 10" id="KW-1133">Transmembrane helix</keyword>
<keyword evidence="7 9" id="KW-0175">Coiled coil</keyword>
<proteinExistence type="inferred from homology"/>
<evidence type="ECO:0000256" key="7">
    <source>
        <dbReference type="ARBA" id="ARBA00023054"/>
    </source>
</evidence>
<evidence type="ECO:0000256" key="2">
    <source>
        <dbReference type="ARBA" id="ARBA00009063"/>
    </source>
</evidence>
<dbReference type="STRING" id="1754190.A0A1Y1Z5E3"/>
<dbReference type="PANTHER" id="PTHR15959:SF0">
    <property type="entry name" value="SYNTAXIN-18"/>
    <property type="match status" value="1"/>
</dbReference>
<name>A0A1Y1Z5E3_9FUNG</name>
<dbReference type="Gene3D" id="1.20.5.110">
    <property type="match status" value="1"/>
</dbReference>